<dbReference type="PANTHER" id="PTHR14209">
    <property type="entry name" value="ISOAMYL ACETATE-HYDROLYZING ESTERASE 1"/>
    <property type="match status" value="1"/>
</dbReference>
<protein>
    <submittedName>
        <fullName evidence="2">Isoamyl acetate-hydrolyzing esterase 1 homolog</fullName>
    </submittedName>
</protein>
<dbReference type="AlphaFoldDB" id="T2MCK9"/>
<sequence length="236" mass="27133">MATLCNRLTKKLYLIGDSNTEKASFNNGFAAKLTEEYSRRLDVVNRGFSGYTTQHIRIMIPKLLKNDNPLIGCIHTAIILLSTNDSVDPELDKRAVDVNKSKENLEFIIKNLRDNGVLNIILLTPPPIDGEKWHDFMMETQNRPGSFSNKRVLNYVKMCRELAIEQQIHIIDLYDCIIKLENWKQYFYDGLHFSQSGNLLVFYKLKEVLDVLLANVVPAYPDWKDIDLNNPDISLG</sequence>
<feature type="domain" description="SGNH hydrolase-type esterase" evidence="1">
    <location>
        <begin position="14"/>
        <end position="198"/>
    </location>
</feature>
<dbReference type="InterPro" id="IPR013830">
    <property type="entry name" value="SGNH_hydro"/>
</dbReference>
<dbReference type="KEGG" id="hmg:100207637"/>
<proteinExistence type="evidence at transcript level"/>
<accession>T2MCK9</accession>
<evidence type="ECO:0000313" key="2">
    <source>
        <dbReference type="EMBL" id="CDG69831.1"/>
    </source>
</evidence>
<dbReference type="Pfam" id="PF13472">
    <property type="entry name" value="Lipase_GDSL_2"/>
    <property type="match status" value="1"/>
</dbReference>
<dbReference type="EMBL" id="HAAD01003599">
    <property type="protein sequence ID" value="CDG69831.1"/>
    <property type="molecule type" value="mRNA"/>
</dbReference>
<gene>
    <name evidence="2" type="primary">IAH1</name>
</gene>
<dbReference type="Gene3D" id="3.40.50.1110">
    <property type="entry name" value="SGNH hydrolase"/>
    <property type="match status" value="1"/>
</dbReference>
<name>T2MCK9_HYDVU</name>
<organism evidence="2">
    <name type="scientific">Hydra vulgaris</name>
    <name type="common">Hydra</name>
    <name type="synonym">Hydra attenuata</name>
    <dbReference type="NCBI Taxonomy" id="6087"/>
    <lineage>
        <taxon>Eukaryota</taxon>
        <taxon>Metazoa</taxon>
        <taxon>Cnidaria</taxon>
        <taxon>Hydrozoa</taxon>
        <taxon>Hydroidolina</taxon>
        <taxon>Anthoathecata</taxon>
        <taxon>Aplanulata</taxon>
        <taxon>Hydridae</taxon>
        <taxon>Hydra</taxon>
    </lineage>
</organism>
<dbReference type="PANTHER" id="PTHR14209:SF19">
    <property type="entry name" value="ISOAMYL ACETATE-HYDROLYZING ESTERASE 1 HOMOLOG"/>
    <property type="match status" value="1"/>
</dbReference>
<dbReference type="OrthoDB" id="10670676at2759"/>
<dbReference type="SUPFAM" id="SSF52266">
    <property type="entry name" value="SGNH hydrolase"/>
    <property type="match status" value="1"/>
</dbReference>
<evidence type="ECO:0000259" key="1">
    <source>
        <dbReference type="Pfam" id="PF13472"/>
    </source>
</evidence>
<dbReference type="InterPro" id="IPR036514">
    <property type="entry name" value="SGNH_hydro_sf"/>
</dbReference>
<dbReference type="OMA" id="VIWPKVI"/>
<reference evidence="2" key="1">
    <citation type="journal article" date="2013" name="Genome Biol. Evol.">
        <title>Punctuated emergences of genetic and phenotypic innovations in eumetazoan, bilaterian, euteleostome, and hominidae ancestors.</title>
        <authorList>
            <person name="Wenger Y."/>
            <person name="Galliot B."/>
        </authorList>
    </citation>
    <scope>NUCLEOTIDE SEQUENCE</scope>
    <source>
        <tissue evidence="2">Whole animals</tissue>
    </source>
</reference>
<dbReference type="InterPro" id="IPR045136">
    <property type="entry name" value="Iah1-like"/>
</dbReference>